<proteinExistence type="predicted"/>
<feature type="region of interest" description="Disordered" evidence="1">
    <location>
        <begin position="618"/>
        <end position="645"/>
    </location>
</feature>
<feature type="domain" description="Piwi" evidence="2">
    <location>
        <begin position="445"/>
        <end position="575"/>
    </location>
</feature>
<dbReference type="InterPro" id="IPR036397">
    <property type="entry name" value="RNaseH_sf"/>
</dbReference>
<reference evidence="4" key="1">
    <citation type="journal article" date="2013" name="G3 (Bethesda)">
        <title>Comparative genomics of a plant-pathogenic fungus, Pyrenophora tritici-repentis, reveals transduplication and the impact of repeat elements on pathogenicity and population divergence.</title>
        <authorList>
            <person name="Manning V.A."/>
            <person name="Pandelova I."/>
            <person name="Dhillon B."/>
            <person name="Wilhelm L.J."/>
            <person name="Goodwin S.B."/>
            <person name="Berlin A.M."/>
            <person name="Figueroa M."/>
            <person name="Freitag M."/>
            <person name="Hane J.K."/>
            <person name="Henrissat B."/>
            <person name="Holman W.H."/>
            <person name="Kodira C.D."/>
            <person name="Martin J."/>
            <person name="Oliver R.P."/>
            <person name="Robbertse B."/>
            <person name="Schackwitz W."/>
            <person name="Schwartz D.C."/>
            <person name="Spatafora J.W."/>
            <person name="Turgeon B.G."/>
            <person name="Yandava C."/>
            <person name="Young S."/>
            <person name="Zhou S."/>
            <person name="Zeng Q."/>
            <person name="Grigoriev I.V."/>
            <person name="Ma L.-J."/>
            <person name="Ciuffetti L.M."/>
        </authorList>
    </citation>
    <scope>NUCLEOTIDE SEQUENCE [LARGE SCALE GENOMIC DNA]</scope>
    <source>
        <strain evidence="4">Pt-1C-BFP</strain>
    </source>
</reference>
<dbReference type="SUPFAM" id="SSF53098">
    <property type="entry name" value="Ribonuclease H-like"/>
    <property type="match status" value="1"/>
</dbReference>
<dbReference type="eggNOG" id="KOG1041">
    <property type="taxonomic scope" value="Eukaryota"/>
</dbReference>
<dbReference type="Gene3D" id="3.30.420.10">
    <property type="entry name" value="Ribonuclease H-like superfamily/Ribonuclease H"/>
    <property type="match status" value="1"/>
</dbReference>
<dbReference type="Proteomes" id="UP000001471">
    <property type="component" value="Unassembled WGS sequence"/>
</dbReference>
<dbReference type="SMART" id="SM00950">
    <property type="entry name" value="Piwi"/>
    <property type="match status" value="1"/>
</dbReference>
<dbReference type="Pfam" id="PF02171">
    <property type="entry name" value="Piwi"/>
    <property type="match status" value="1"/>
</dbReference>
<evidence type="ECO:0000313" key="3">
    <source>
        <dbReference type="EMBL" id="EDU43042.1"/>
    </source>
</evidence>
<gene>
    <name evidence="3" type="ORF">PTRG_09991</name>
</gene>
<feature type="compositionally biased region" description="Polar residues" evidence="1">
    <location>
        <begin position="618"/>
        <end position="630"/>
    </location>
</feature>
<accession>B2WJ32</accession>
<evidence type="ECO:0000313" key="4">
    <source>
        <dbReference type="Proteomes" id="UP000001471"/>
    </source>
</evidence>
<protein>
    <recommendedName>
        <fullName evidence="2">Piwi domain-containing protein</fullName>
    </recommendedName>
</protein>
<dbReference type="InterPro" id="IPR012337">
    <property type="entry name" value="RNaseH-like_sf"/>
</dbReference>
<evidence type="ECO:0000259" key="2">
    <source>
        <dbReference type="PROSITE" id="PS50822"/>
    </source>
</evidence>
<dbReference type="OMA" id="ANSAFWR"/>
<organism evidence="3 4">
    <name type="scientific">Pyrenophora tritici-repentis (strain Pt-1C-BFP)</name>
    <name type="common">Wheat tan spot fungus</name>
    <name type="synonym">Drechslera tritici-repentis</name>
    <dbReference type="NCBI Taxonomy" id="426418"/>
    <lineage>
        <taxon>Eukaryota</taxon>
        <taxon>Fungi</taxon>
        <taxon>Dikarya</taxon>
        <taxon>Ascomycota</taxon>
        <taxon>Pezizomycotina</taxon>
        <taxon>Dothideomycetes</taxon>
        <taxon>Pleosporomycetidae</taxon>
        <taxon>Pleosporales</taxon>
        <taxon>Pleosporineae</taxon>
        <taxon>Pleosporaceae</taxon>
        <taxon>Pyrenophora</taxon>
    </lineage>
</organism>
<dbReference type="PROSITE" id="PS50822">
    <property type="entry name" value="PIWI"/>
    <property type="match status" value="1"/>
</dbReference>
<name>B2WJ32_PYRTR</name>
<feature type="region of interest" description="Disordered" evidence="1">
    <location>
        <begin position="1"/>
        <end position="79"/>
    </location>
</feature>
<dbReference type="OrthoDB" id="10667854at2759"/>
<dbReference type="EMBL" id="DS231626">
    <property type="protein sequence ID" value="EDU43042.1"/>
    <property type="molecule type" value="Genomic_DNA"/>
</dbReference>
<evidence type="ECO:0000256" key="1">
    <source>
        <dbReference type="SAM" id="MobiDB-lite"/>
    </source>
</evidence>
<sequence>MAGLPRGQMEGTSEPSNLPKLSPTVAPQASNPPTLPNTPLPLAPGIPIPPSVSMTAGANPTTSPHHATTSEADKEIPRPLETPQIPHTLEAKDSSAIGSNQTPITPVASAVPSTHLMDAPAINFNEITKCKLAPARSTYSEGRRVFVDPELPNRLTNLKDTLRYPMRTKLRTGPGKGQVLANYFELLIDPKAILIEYQIHGIPDSEPSMGKSRYMNTAIQPVPFLNNNQNVFLGQPTSFYVRDSFQDLRTREQHAIAPLRSMRGYSYRIHPTIGKVLLNISPANSAFWRPFLVHEVLRNGNGSFGGLIEGGQRALKNIRVYITYDRDNKDGRCKNPKFKDAVCGTGTSKSKMSKRSLDVQHARVKKIRGFGKECKFQDFLWEHRDASGNVITGDTVTVTVKQYQRLQYGRTLRHGELSAVNIITGLATLLQTHFNDWYKFHDRFPENVLYYRDGVSTSQFDDVNATEVAGIQAAFENLVKSKKKDNTEVQKLKITAVIVNKRHGTRFFPLREIDAMTRNNNCKPGLLVESSITSPYNTENGIKGTARSAHYTVIKNDMQMTTEQLEDLASVSYALPAYYADRLCERGRCYLREWYNPDNNKRQEYNNQLRAVERIVEQNRNNKNAHNSSRQTDEKKSAAETNDDEDDLEIVARRMESWLMPNIVKRWDRDMDPVVNNPAGKRRWKHREITMYWM</sequence>
<feature type="compositionally biased region" description="Polar residues" evidence="1">
    <location>
        <begin position="52"/>
        <end position="70"/>
    </location>
</feature>
<dbReference type="STRING" id="426418.B2WJ32"/>
<feature type="compositionally biased region" description="Pro residues" evidence="1">
    <location>
        <begin position="33"/>
        <end position="50"/>
    </location>
</feature>
<dbReference type="HOGENOM" id="CLU_396968_0_0_1"/>
<dbReference type="PANTHER" id="PTHR22891">
    <property type="entry name" value="EUKARYOTIC TRANSLATION INITIATION FACTOR 2C"/>
    <property type="match status" value="1"/>
</dbReference>
<dbReference type="InParanoid" id="B2WJ32"/>
<dbReference type="GO" id="GO:0003676">
    <property type="term" value="F:nucleic acid binding"/>
    <property type="evidence" value="ECO:0007669"/>
    <property type="project" value="InterPro"/>
</dbReference>
<dbReference type="AlphaFoldDB" id="B2WJ32"/>
<dbReference type="InterPro" id="IPR003165">
    <property type="entry name" value="Piwi"/>
</dbReference>